<feature type="compositionally biased region" description="Basic and acidic residues" evidence="1">
    <location>
        <begin position="625"/>
        <end position="657"/>
    </location>
</feature>
<dbReference type="EMBL" id="CAUYUJ010020392">
    <property type="protein sequence ID" value="CAK0897857.1"/>
    <property type="molecule type" value="Genomic_DNA"/>
</dbReference>
<sequence length="957" mass="104757">MMDTITFVYQILNPNLLLAEDVELAAFTNSPEVYQGKGQIFRSVLDALKGHDEWLKRFNAVCRSVGQTSELGPTYQRCRADMTEATDETRAVALSKVLPNVPRLQAGLVNGMMQPLEDMLVDLIRAEVVATKHKYADGKAIVKDVQAFQKILAIASDSFPFLNDISEWMTDISTILLSVQAGATLDEFVKAVKEVAQEASTQTLSQLGVVMQRSHGLKFQRPEDVNLFMDACQKIDEFMLHGVSLFCSEGLAMPTDELKQNLGYSQDLLMMDIPADQQSQALQMYRGAAKCYDGLTRLAVCFVGSPRDATMSLAPPDREALDELHRVNKSAKNAFAEFTEIGSTHGVTDLLAKLAGPADAAIGNAVKTTLDSMHENVADALLTVTTWQGGVENGHWTDGLEHNDWKTVKATLDVTAGKLWAKRAVSNGVSTPVGDQCLDCRDFQWGTSPVWRSFEEVAAENTGNENNAVSAGLAVKRGEKARDFIPSTVTASHSSGYTVKRYVNVLNASELRAELDRDPKGMVVKHVPTMMLPNPREPGSVEKVWHFEYDPLSKYRVVEFFDTFMADRCTQRLTPDRHYFNQQDSRCLNKVCGEVLSEALVPNEKGATLEASFIVAPPTLDDIKAKSAGLNERRDSNRAARRGADHMEPTTRDDRLGGDGGDGDPSDEGGAVVVEAASSGSRQPPLPPPAAPRRQSSGMSLHNDPLTPIAARTPPGGAARSPEGMDDAASMAGESLVSFRTAGGLETVVVYMESRLSSLDFVGAMTKGKQGVAKHHVADAAEKLHKHGWTDEAKEMRKKLKIFNYAEMLHYSVIMDQSPEMLHLALDALKDEGIPIPSDVHKNLLHRAKNEQLKGKCDENMAKELVTITLPWRASQVTAGEVYNVKAPKAALCECLDSPWKVSFFSQVVGTKIIEPLIMAGDGGMPVLSSVLEYIEKFCMEVAEAEMEVSHWNISEP</sequence>
<gene>
    <name evidence="2" type="ORF">PCOR1329_LOCUS75911</name>
</gene>
<reference evidence="2" key="1">
    <citation type="submission" date="2023-10" db="EMBL/GenBank/DDBJ databases">
        <authorList>
            <person name="Chen Y."/>
            <person name="Shah S."/>
            <person name="Dougan E. K."/>
            <person name="Thang M."/>
            <person name="Chan C."/>
        </authorList>
    </citation>
    <scope>NUCLEOTIDE SEQUENCE [LARGE SCALE GENOMIC DNA]</scope>
</reference>
<organism evidence="2 3">
    <name type="scientific">Prorocentrum cordatum</name>
    <dbReference type="NCBI Taxonomy" id="2364126"/>
    <lineage>
        <taxon>Eukaryota</taxon>
        <taxon>Sar</taxon>
        <taxon>Alveolata</taxon>
        <taxon>Dinophyceae</taxon>
        <taxon>Prorocentrales</taxon>
        <taxon>Prorocentraceae</taxon>
        <taxon>Prorocentrum</taxon>
    </lineage>
</organism>
<protein>
    <recommendedName>
        <fullName evidence="4">Cilia- and flagella-associated protein 206</fullName>
    </recommendedName>
</protein>
<keyword evidence="3" id="KW-1185">Reference proteome</keyword>
<evidence type="ECO:0000256" key="1">
    <source>
        <dbReference type="SAM" id="MobiDB-lite"/>
    </source>
</evidence>
<evidence type="ECO:0008006" key="4">
    <source>
        <dbReference type="Google" id="ProtNLM"/>
    </source>
</evidence>
<evidence type="ECO:0000313" key="3">
    <source>
        <dbReference type="Proteomes" id="UP001189429"/>
    </source>
</evidence>
<accession>A0ABN9XFL3</accession>
<proteinExistence type="predicted"/>
<evidence type="ECO:0000313" key="2">
    <source>
        <dbReference type="EMBL" id="CAK0897857.1"/>
    </source>
</evidence>
<dbReference type="Proteomes" id="UP001189429">
    <property type="component" value="Unassembled WGS sequence"/>
</dbReference>
<name>A0ABN9XFL3_9DINO</name>
<feature type="region of interest" description="Disordered" evidence="1">
    <location>
        <begin position="625"/>
        <end position="726"/>
    </location>
</feature>
<comment type="caution">
    <text evidence="2">The sequence shown here is derived from an EMBL/GenBank/DDBJ whole genome shotgun (WGS) entry which is preliminary data.</text>
</comment>